<reference evidence="1" key="1">
    <citation type="submission" date="2020-10" db="EMBL/GenBank/DDBJ databases">
        <authorList>
            <person name="Gilroy R."/>
        </authorList>
    </citation>
    <scope>NUCLEOTIDE SEQUENCE</scope>
    <source>
        <strain evidence="1">10406</strain>
    </source>
</reference>
<dbReference type="AlphaFoldDB" id="A0A9D1SWI5"/>
<sequence>MPKNQVYCAEKLRKTLLFDGDRQIGARIENLVAGTSFPIPADKTVIEWSESPRGRKRVFDCSLARVTGVDGGGYSLADDGGLFTVRIDFSAGADGTLLKTVSLSASRDVFLRAVTADAFPVQEGFSRQTPLAPRTLIPPVIARLGQPVYVADIFTGLESPASDNFIADGEARAVYHTGRRFSEVAKDGVYALPAVVLGAAKGADLDSVQNAFFSYIEAIARPARFKLQFNSWYDNMLDIDPCRIEKSFTEVAEGAARAGLRPFDCYVVDDGWTDYTHPRFWEFNDKFKDGFAREAALTARLGSTFGVWFGPRGGYTKQTVKYARLLKKLGYHMNAASFDICTGDPRYIADLTDRMCEFARRYNVSYFKIDGFAKLPCRACGHGHPAARGKGLAFYTFLWEEWLKGLEKVSAARPGVVLNITSYAHCSPWFLKWADFVWMNNASDMGYSGSGDDLAMCLSYRDARYRDLFVVQGMQFPAAHLYNHEPCYALKNRNLTRKDPAPVRFDDEQFETYLKCCMMRGSGLAELYFSPAMMDENKWKIAAKVLSFAERNFRVLSASRFFGGDPEKGEVYGYYAERDGSYALMLRNSGASPAKCSFTFPAAGRIETELAPYEIRFLTDLT</sequence>
<reference evidence="1" key="2">
    <citation type="journal article" date="2021" name="PeerJ">
        <title>Extensive microbial diversity within the chicken gut microbiome revealed by metagenomics and culture.</title>
        <authorList>
            <person name="Gilroy R."/>
            <person name="Ravi A."/>
            <person name="Getino M."/>
            <person name="Pursley I."/>
            <person name="Horton D.L."/>
            <person name="Alikhan N.F."/>
            <person name="Baker D."/>
            <person name="Gharbi K."/>
            <person name="Hall N."/>
            <person name="Watson M."/>
            <person name="Adriaenssens E.M."/>
            <person name="Foster-Nyarko E."/>
            <person name="Jarju S."/>
            <person name="Secka A."/>
            <person name="Antonio M."/>
            <person name="Oren A."/>
            <person name="Chaudhuri R.R."/>
            <person name="La Ragione R."/>
            <person name="Hildebrand F."/>
            <person name="Pallen M.J."/>
        </authorList>
    </citation>
    <scope>NUCLEOTIDE SEQUENCE</scope>
    <source>
        <strain evidence="1">10406</strain>
    </source>
</reference>
<organism evidence="1 2">
    <name type="scientific">Candidatus Limadaptatus stercoripullorum</name>
    <dbReference type="NCBI Taxonomy" id="2840846"/>
    <lineage>
        <taxon>Bacteria</taxon>
        <taxon>Bacillati</taxon>
        <taxon>Bacillota</taxon>
        <taxon>Clostridia</taxon>
        <taxon>Eubacteriales</taxon>
        <taxon>Candidatus Limadaptatus</taxon>
    </lineage>
</organism>
<proteinExistence type="predicted"/>
<evidence type="ECO:0000313" key="1">
    <source>
        <dbReference type="EMBL" id="HIU98826.1"/>
    </source>
</evidence>
<dbReference type="SUPFAM" id="SSF51445">
    <property type="entry name" value="(Trans)glycosidases"/>
    <property type="match status" value="1"/>
</dbReference>
<comment type="caution">
    <text evidence="1">The sequence shown here is derived from an EMBL/GenBank/DDBJ whole genome shotgun (WGS) entry which is preliminary data.</text>
</comment>
<dbReference type="InterPro" id="IPR013785">
    <property type="entry name" value="Aldolase_TIM"/>
</dbReference>
<dbReference type="Gene3D" id="3.20.20.70">
    <property type="entry name" value="Aldolase class I"/>
    <property type="match status" value="1"/>
</dbReference>
<accession>A0A9D1SWI5</accession>
<evidence type="ECO:0000313" key="2">
    <source>
        <dbReference type="Proteomes" id="UP000886857"/>
    </source>
</evidence>
<gene>
    <name evidence="1" type="ORF">IAC73_03165</name>
</gene>
<evidence type="ECO:0008006" key="3">
    <source>
        <dbReference type="Google" id="ProtNLM"/>
    </source>
</evidence>
<dbReference type="InterPro" id="IPR017853">
    <property type="entry name" value="GH"/>
</dbReference>
<dbReference type="Proteomes" id="UP000886857">
    <property type="component" value="Unassembled WGS sequence"/>
</dbReference>
<protein>
    <recommendedName>
        <fullName evidence="3">Alpha-galactosidase</fullName>
    </recommendedName>
</protein>
<dbReference type="EMBL" id="DVOE01000047">
    <property type="protein sequence ID" value="HIU98826.1"/>
    <property type="molecule type" value="Genomic_DNA"/>
</dbReference>
<name>A0A9D1SWI5_9FIRM</name>